<dbReference type="GO" id="GO:0030600">
    <property type="term" value="F:feruloyl esterase activity"/>
    <property type="evidence" value="ECO:0007669"/>
    <property type="project" value="InterPro"/>
</dbReference>
<dbReference type="Gene3D" id="3.40.50.1820">
    <property type="entry name" value="alpha/beta hydrolase"/>
    <property type="match status" value="1"/>
</dbReference>
<gene>
    <name evidence="10" type="ORF">ROSMUCSMR3_02443</name>
</gene>
<dbReference type="Proteomes" id="UP000192273">
    <property type="component" value="Chromosome"/>
</dbReference>
<dbReference type="AlphaFoldDB" id="A0A1V0RQN0"/>
<dbReference type="GO" id="GO:0005576">
    <property type="term" value="C:extracellular region"/>
    <property type="evidence" value="ECO:0007669"/>
    <property type="project" value="UniProtKB-SubCell"/>
</dbReference>
<dbReference type="RefSeq" id="WP_081507457.1">
    <property type="nucleotide sequence ID" value="NZ_CP020474.1"/>
</dbReference>
<dbReference type="SUPFAM" id="SSF53474">
    <property type="entry name" value="alpha/beta-Hydrolases"/>
    <property type="match status" value="1"/>
</dbReference>
<organism evidence="10 11">
    <name type="scientific">Roseovarius mucosus</name>
    <dbReference type="NCBI Taxonomy" id="215743"/>
    <lineage>
        <taxon>Bacteria</taxon>
        <taxon>Pseudomonadati</taxon>
        <taxon>Pseudomonadota</taxon>
        <taxon>Alphaproteobacteria</taxon>
        <taxon>Rhodobacterales</taxon>
        <taxon>Roseobacteraceae</taxon>
        <taxon>Roseovarius</taxon>
    </lineage>
</organism>
<evidence type="ECO:0000256" key="5">
    <source>
        <dbReference type="ARBA" id="ARBA00022801"/>
    </source>
</evidence>
<keyword evidence="5" id="KW-0378">Hydrolase</keyword>
<evidence type="ECO:0000256" key="4">
    <source>
        <dbReference type="ARBA" id="ARBA00022729"/>
    </source>
</evidence>
<proteinExistence type="predicted"/>
<evidence type="ECO:0000256" key="1">
    <source>
        <dbReference type="ARBA" id="ARBA00004613"/>
    </source>
</evidence>
<dbReference type="PANTHER" id="PTHR38050:SF2">
    <property type="entry name" value="FERULOYL ESTERASE C-RELATED"/>
    <property type="match status" value="1"/>
</dbReference>
<keyword evidence="2" id="KW-0964">Secreted</keyword>
<dbReference type="Pfam" id="PF02230">
    <property type="entry name" value="Abhydrolase_2"/>
    <property type="match status" value="1"/>
</dbReference>
<evidence type="ECO:0000313" key="11">
    <source>
        <dbReference type="Proteomes" id="UP000192273"/>
    </source>
</evidence>
<dbReference type="OrthoDB" id="9805640at2"/>
<evidence type="ECO:0000256" key="2">
    <source>
        <dbReference type="ARBA" id="ARBA00022525"/>
    </source>
</evidence>
<evidence type="ECO:0000256" key="8">
    <source>
        <dbReference type="SAM" id="SignalP"/>
    </source>
</evidence>
<reference evidence="10 11" key="1">
    <citation type="submission" date="2017-03" db="EMBL/GenBank/DDBJ databases">
        <title>Genome Sequence of Roseovarius mucosus strain SMR3 Isolated from a culture of the Diatom Skeletonema marinoi.</title>
        <authorList>
            <person name="Topel M."/>
            <person name="Pinder M."/>
            <person name="Johansson O.N."/>
            <person name="Kourtchenko O."/>
            <person name="Godhe A."/>
            <person name="Clarke A.K."/>
        </authorList>
    </citation>
    <scope>NUCLEOTIDE SEQUENCE [LARGE SCALE GENOMIC DNA]</scope>
    <source>
        <strain evidence="10 11">SMR3</strain>
    </source>
</reference>
<dbReference type="GO" id="GO:0045493">
    <property type="term" value="P:xylan catabolic process"/>
    <property type="evidence" value="ECO:0007669"/>
    <property type="project" value="UniProtKB-KW"/>
</dbReference>
<keyword evidence="4 8" id="KW-0732">Signal</keyword>
<dbReference type="KEGG" id="rmm:ROSMUCSMR3_02443"/>
<feature type="domain" description="Phospholipase/carboxylesterase/thioesterase" evidence="9">
    <location>
        <begin position="115"/>
        <end position="190"/>
    </location>
</feature>
<evidence type="ECO:0000256" key="3">
    <source>
        <dbReference type="ARBA" id="ARBA00022651"/>
    </source>
</evidence>
<dbReference type="InterPro" id="IPR003140">
    <property type="entry name" value="PLipase/COase/thioEstase"/>
</dbReference>
<keyword evidence="7" id="KW-0624">Polysaccharide degradation</keyword>
<protein>
    <submittedName>
        <fullName evidence="10">Esterase_phb: esterase, PHB depolymerase family</fullName>
    </submittedName>
</protein>
<evidence type="ECO:0000313" key="10">
    <source>
        <dbReference type="EMBL" id="ARE83912.1"/>
    </source>
</evidence>
<dbReference type="PANTHER" id="PTHR38050">
    <property type="match status" value="1"/>
</dbReference>
<dbReference type="EMBL" id="CP020474">
    <property type="protein sequence ID" value="ARE83912.1"/>
    <property type="molecule type" value="Genomic_DNA"/>
</dbReference>
<evidence type="ECO:0000256" key="7">
    <source>
        <dbReference type="ARBA" id="ARBA00023326"/>
    </source>
</evidence>
<name>A0A1V0RQN0_9RHOB</name>
<accession>A0A1V0RQN0</accession>
<keyword evidence="6" id="KW-0119">Carbohydrate metabolism</keyword>
<feature type="signal peptide" evidence="8">
    <location>
        <begin position="1"/>
        <end position="18"/>
    </location>
</feature>
<dbReference type="InterPro" id="IPR043595">
    <property type="entry name" value="FaeB/C/D"/>
</dbReference>
<dbReference type="InterPro" id="IPR029058">
    <property type="entry name" value="AB_hydrolase_fold"/>
</dbReference>
<evidence type="ECO:0000256" key="6">
    <source>
        <dbReference type="ARBA" id="ARBA00023277"/>
    </source>
</evidence>
<sequence length="269" mass="30106">MRNLVVILCMFWADLAVATEGAIGQCHAEVPCTLGDRSYHVLEPDGWDGKTPLPVVLHFHGWMRQGTVVVKHPRVAGATRRRGVLLLAPNGEGKTWDFWTSQTDDVAFATAVIEDAALRYPIDRERLFVSGYSFGSAMAWRYVCENGNRVAALLAISGTLRQSETCHQAPQEIRHVHGTADTVMDFPFGPNGESTWPVKLWRDRLGCAEPGEERGDWSVTEILSFQRIAWEDCTEGRVLLDVHNRGHFIPRGWIGRQLDELLALPSSYP</sequence>
<evidence type="ECO:0000259" key="9">
    <source>
        <dbReference type="Pfam" id="PF02230"/>
    </source>
</evidence>
<keyword evidence="3" id="KW-0858">Xylan degradation</keyword>
<keyword evidence="11" id="KW-1185">Reference proteome</keyword>
<comment type="subcellular location">
    <subcellularLocation>
        <location evidence="1">Secreted</location>
    </subcellularLocation>
</comment>
<feature type="chain" id="PRO_5012708105" evidence="8">
    <location>
        <begin position="19"/>
        <end position="269"/>
    </location>
</feature>